<protein>
    <submittedName>
        <fullName evidence="2">Extensin family protein</fullName>
    </submittedName>
</protein>
<reference evidence="2" key="1">
    <citation type="journal article" date="2022" name="Toxins">
        <title>Genomic Analysis of Sphingopyxis sp. USTB-05 for Biodegrading Cyanobacterial Hepatotoxins.</title>
        <authorList>
            <person name="Liu C."/>
            <person name="Xu Q."/>
            <person name="Zhao Z."/>
            <person name="Zhang H."/>
            <person name="Liu X."/>
            <person name="Yin C."/>
            <person name="Liu Y."/>
            <person name="Yan H."/>
        </authorList>
    </citation>
    <scope>NUCLEOTIDE SEQUENCE</scope>
    <source>
        <strain evidence="2">NBD5</strain>
    </source>
</reference>
<organism evidence="2 3">
    <name type="scientific">Sphingomonas morindae</name>
    <dbReference type="NCBI Taxonomy" id="1541170"/>
    <lineage>
        <taxon>Bacteria</taxon>
        <taxon>Pseudomonadati</taxon>
        <taxon>Pseudomonadota</taxon>
        <taxon>Alphaproteobacteria</taxon>
        <taxon>Sphingomonadales</taxon>
        <taxon>Sphingomonadaceae</taxon>
        <taxon>Sphingomonas</taxon>
    </lineage>
</organism>
<accession>A0ABY4X3E7</accession>
<dbReference type="EMBL" id="CP084930">
    <property type="protein sequence ID" value="USI71412.1"/>
    <property type="molecule type" value="Genomic_DNA"/>
</dbReference>
<evidence type="ECO:0000313" key="3">
    <source>
        <dbReference type="Proteomes" id="UP001056937"/>
    </source>
</evidence>
<dbReference type="InterPro" id="IPR009045">
    <property type="entry name" value="Zn_M74/Hedgehog-like"/>
</dbReference>
<dbReference type="Pfam" id="PF06904">
    <property type="entry name" value="Extensin-like_C"/>
    <property type="match status" value="1"/>
</dbReference>
<gene>
    <name evidence="2" type="ORF">LHA26_08645</name>
</gene>
<keyword evidence="3" id="KW-1185">Reference proteome</keyword>
<dbReference type="RefSeq" id="WP_252165225.1">
    <property type="nucleotide sequence ID" value="NZ_CP084930.1"/>
</dbReference>
<feature type="domain" description="Extensin-like C-terminal" evidence="1">
    <location>
        <begin position="62"/>
        <end position="242"/>
    </location>
</feature>
<evidence type="ECO:0000313" key="2">
    <source>
        <dbReference type="EMBL" id="USI71412.1"/>
    </source>
</evidence>
<dbReference type="SUPFAM" id="SSF55166">
    <property type="entry name" value="Hedgehog/DD-peptidase"/>
    <property type="match status" value="1"/>
</dbReference>
<dbReference type="InterPro" id="IPR009683">
    <property type="entry name" value="Extensin-like_C"/>
</dbReference>
<name>A0ABY4X3E7_9SPHN</name>
<sequence>MRPRTLLLLLAWLLLGGALLLGLFALGRRRPQDLPWTRLDLAAPIGLFTGRKLTALGGDPALCRALLARAGLADRAAPPLHGPGQCGYADGERLLPGGAGTIAYRPAGLTTRCAVAAGLAVWEWEVVQPAAIRLFGQTVRRVDHFGSYNCRRIAGVDRGWSEHATGNAVDVAGFELADGRRISVARDWARTRSPEAAFLRATRDGACRLFATVLSPDYNAAHHDHLHLDQAARGAAGWRACR</sequence>
<proteinExistence type="predicted"/>
<evidence type="ECO:0000259" key="1">
    <source>
        <dbReference type="Pfam" id="PF06904"/>
    </source>
</evidence>
<dbReference type="Proteomes" id="UP001056937">
    <property type="component" value="Chromosome 1"/>
</dbReference>